<dbReference type="InterPro" id="IPR013320">
    <property type="entry name" value="ConA-like_dom_sf"/>
</dbReference>
<evidence type="ECO:0000313" key="4">
    <source>
        <dbReference type="EMBL" id="PPQ94803.1"/>
    </source>
</evidence>
<dbReference type="PROSITE" id="PS51762">
    <property type="entry name" value="GH16_2"/>
    <property type="match status" value="1"/>
</dbReference>
<dbReference type="AlphaFoldDB" id="A0A409XVF0"/>
<dbReference type="EMBL" id="NHYD01000229">
    <property type="protein sequence ID" value="PPQ94803.1"/>
    <property type="molecule type" value="Genomic_DNA"/>
</dbReference>
<accession>A0A409XVF0</accession>
<dbReference type="InterPro" id="IPR000757">
    <property type="entry name" value="Beta-glucanase-like"/>
</dbReference>
<dbReference type="Proteomes" id="UP000283269">
    <property type="component" value="Unassembled WGS sequence"/>
</dbReference>
<dbReference type="InterPro" id="IPR050546">
    <property type="entry name" value="Glycosyl_Hydrlase_16"/>
</dbReference>
<protein>
    <recommendedName>
        <fullName evidence="3">GH16 domain-containing protein</fullName>
    </recommendedName>
</protein>
<feature type="domain" description="GH16" evidence="3">
    <location>
        <begin position="48"/>
        <end position="292"/>
    </location>
</feature>
<dbReference type="CDD" id="cd02181">
    <property type="entry name" value="GH16_fungal_Lam16A_glucanase"/>
    <property type="match status" value="1"/>
</dbReference>
<feature type="signal peptide" evidence="2">
    <location>
        <begin position="1"/>
        <end position="22"/>
    </location>
</feature>
<feature type="chain" id="PRO_5019127483" description="GH16 domain-containing protein" evidence="2">
    <location>
        <begin position="23"/>
        <end position="391"/>
    </location>
</feature>
<evidence type="ECO:0000313" key="5">
    <source>
        <dbReference type="Proteomes" id="UP000283269"/>
    </source>
</evidence>
<dbReference type="PANTHER" id="PTHR10963">
    <property type="entry name" value="GLYCOSYL HYDROLASE-RELATED"/>
    <property type="match status" value="1"/>
</dbReference>
<dbReference type="STRING" id="93625.A0A409XVF0"/>
<dbReference type="OrthoDB" id="192832at2759"/>
<dbReference type="InParanoid" id="A0A409XVF0"/>
<feature type="compositionally biased region" description="Low complexity" evidence="1">
    <location>
        <begin position="336"/>
        <end position="354"/>
    </location>
</feature>
<evidence type="ECO:0000256" key="2">
    <source>
        <dbReference type="SAM" id="SignalP"/>
    </source>
</evidence>
<gene>
    <name evidence="4" type="ORF">CVT25_007440</name>
</gene>
<dbReference type="Gene3D" id="2.60.120.200">
    <property type="match status" value="1"/>
</dbReference>
<evidence type="ECO:0000256" key="1">
    <source>
        <dbReference type="SAM" id="MobiDB-lite"/>
    </source>
</evidence>
<comment type="caution">
    <text evidence="4">The sequence shown here is derived from an EMBL/GenBank/DDBJ whole genome shotgun (WGS) entry which is preliminary data.</text>
</comment>
<keyword evidence="5" id="KW-1185">Reference proteome</keyword>
<reference evidence="4 5" key="1">
    <citation type="journal article" date="2018" name="Evol. Lett.">
        <title>Horizontal gene cluster transfer increased hallucinogenic mushroom diversity.</title>
        <authorList>
            <person name="Reynolds H.T."/>
            <person name="Vijayakumar V."/>
            <person name="Gluck-Thaler E."/>
            <person name="Korotkin H.B."/>
            <person name="Matheny P.B."/>
            <person name="Slot J.C."/>
        </authorList>
    </citation>
    <scope>NUCLEOTIDE SEQUENCE [LARGE SCALE GENOMIC DNA]</scope>
    <source>
        <strain evidence="4 5">2631</strain>
    </source>
</reference>
<keyword evidence="2" id="KW-0732">Signal</keyword>
<dbReference type="GO" id="GO:0009251">
    <property type="term" value="P:glucan catabolic process"/>
    <property type="evidence" value="ECO:0007669"/>
    <property type="project" value="TreeGrafter"/>
</dbReference>
<name>A0A409XVF0_PSICY</name>
<dbReference type="Pfam" id="PF26113">
    <property type="entry name" value="GH16_XgeA"/>
    <property type="match status" value="1"/>
</dbReference>
<dbReference type="GO" id="GO:0004553">
    <property type="term" value="F:hydrolase activity, hydrolyzing O-glycosyl compounds"/>
    <property type="evidence" value="ECO:0007669"/>
    <property type="project" value="InterPro"/>
</dbReference>
<feature type="region of interest" description="Disordered" evidence="1">
    <location>
        <begin position="331"/>
        <end position="363"/>
    </location>
</feature>
<dbReference type="PANTHER" id="PTHR10963:SF24">
    <property type="entry name" value="GLYCOSIDASE C21B10.07-RELATED"/>
    <property type="match status" value="1"/>
</dbReference>
<dbReference type="SUPFAM" id="SSF49899">
    <property type="entry name" value="Concanavalin A-like lectins/glucanases"/>
    <property type="match status" value="1"/>
</dbReference>
<sequence>MQGLQRLSLLYAFTHLLCQVSAIYLPLREHAGATFFDGWAYYGNVDNTTWGNVTYLDQPTATTKGLTFVNEAGNAVVKVDNSTTLDAPTTQGQVVNRDSIRLTSIDSYGIGSLIIIDALHIPYGCSVWPSFWTYGMEEEWPNAGEIDIIEAINNMNRNQIALHTPGGCFQAPNPDQTGTTLEQDCSTDRGCIVAETKPNSFGPGFAQAGGGVYAVQMATTGINAWFWGRADIPDNLKTTTSTSNIDVTNWGLPTAAYPASTCNMTQYFPPQNLVLLTTLCGVWAGVPSIYRSTCQTPTNSCFNDNVLGPPSNFDQAYWEIQYVRTYISDDAPKPPASSTSSSSTQSSSTDSGGPSEPPRAPSSAVPLRFSSEIFTILPFIFYCGAHVLGLI</sequence>
<proteinExistence type="predicted"/>
<evidence type="ECO:0000259" key="3">
    <source>
        <dbReference type="PROSITE" id="PS51762"/>
    </source>
</evidence>
<organism evidence="4 5">
    <name type="scientific">Psilocybe cyanescens</name>
    <dbReference type="NCBI Taxonomy" id="93625"/>
    <lineage>
        <taxon>Eukaryota</taxon>
        <taxon>Fungi</taxon>
        <taxon>Dikarya</taxon>
        <taxon>Basidiomycota</taxon>
        <taxon>Agaricomycotina</taxon>
        <taxon>Agaricomycetes</taxon>
        <taxon>Agaricomycetidae</taxon>
        <taxon>Agaricales</taxon>
        <taxon>Agaricineae</taxon>
        <taxon>Strophariaceae</taxon>
        <taxon>Psilocybe</taxon>
    </lineage>
</organism>